<reference evidence="2 3" key="1">
    <citation type="journal article" date="2013" name="ISME J.">
        <title>A metabolic model for members of the genus Tetrasphaera involved in enhanced biological phosphorus removal.</title>
        <authorList>
            <person name="Kristiansen R."/>
            <person name="Nguyen H.T.T."/>
            <person name="Saunders A.M."/>
            <person name="Nielsen J.L."/>
            <person name="Wimmer R."/>
            <person name="Le V.Q."/>
            <person name="McIlroy S.J."/>
            <person name="Petrovski S."/>
            <person name="Seviour R.J."/>
            <person name="Calteau A."/>
            <person name="Nielsen K.L."/>
            <person name="Nielsen P.H."/>
        </authorList>
    </citation>
    <scope>NUCLEOTIDE SEQUENCE [LARGE SCALE GENOMIC DNA]</scope>
    <source>
        <strain evidence="2 3">Ben110</strain>
    </source>
</reference>
<sequence>MSNHPMSNHPIVGSPPATARRAHTGGCHHVGDPSPAIAQVVTRTARLRLESGNRARRIAQVVTRAMRVVGEVVEGVER</sequence>
<evidence type="ECO:0000313" key="3">
    <source>
        <dbReference type="Proteomes" id="UP000035763"/>
    </source>
</evidence>
<feature type="region of interest" description="Disordered" evidence="1">
    <location>
        <begin position="1"/>
        <end position="34"/>
    </location>
</feature>
<dbReference type="AlphaFoldDB" id="W6JTZ9"/>
<protein>
    <submittedName>
        <fullName evidence="2">Uncharacterized protein</fullName>
    </submittedName>
</protein>
<proteinExistence type="predicted"/>
<accession>W6JTZ9</accession>
<dbReference type="EMBL" id="CAJA01000114">
    <property type="protein sequence ID" value="CCH72843.1"/>
    <property type="molecule type" value="Genomic_DNA"/>
</dbReference>
<dbReference type="STRING" id="1193182.BN11_2000001"/>
<dbReference type="Proteomes" id="UP000035763">
    <property type="component" value="Unassembled WGS sequence"/>
</dbReference>
<evidence type="ECO:0000313" key="2">
    <source>
        <dbReference type="EMBL" id="CCH72843.1"/>
    </source>
</evidence>
<keyword evidence="3" id="KW-1185">Reference proteome</keyword>
<organism evidence="2 3">
    <name type="scientific">Nostocoides australiense Ben110</name>
    <dbReference type="NCBI Taxonomy" id="1193182"/>
    <lineage>
        <taxon>Bacteria</taxon>
        <taxon>Bacillati</taxon>
        <taxon>Actinomycetota</taxon>
        <taxon>Actinomycetes</taxon>
        <taxon>Micrococcales</taxon>
        <taxon>Intrasporangiaceae</taxon>
        <taxon>Nostocoides</taxon>
    </lineage>
</organism>
<name>W6JTZ9_9MICO</name>
<evidence type="ECO:0000256" key="1">
    <source>
        <dbReference type="SAM" id="MobiDB-lite"/>
    </source>
</evidence>
<gene>
    <name evidence="2" type="ORF">BN11_2000001</name>
</gene>
<comment type="caution">
    <text evidence="2">The sequence shown here is derived from an EMBL/GenBank/DDBJ whole genome shotgun (WGS) entry which is preliminary data.</text>
</comment>